<sequence>CLDISSLVSDSPQKRFQVMDRKPSFIRGEEIMLFDSNLRRCAKVDRTKLWTEVFNDTPENPELAASTQRFLEKRNLYMLSRAKESRFTLLWSRGEMSLD</sequence>
<dbReference type="AlphaFoldDB" id="A0A4Y1ZXD2"/>
<reference evidence="1 2" key="1">
    <citation type="journal article" date="2019" name="Sci. Rep.">
        <title>Orb-weaving spider Araneus ventricosus genome elucidates the spidroin gene catalogue.</title>
        <authorList>
            <person name="Kono N."/>
            <person name="Nakamura H."/>
            <person name="Ohtoshi R."/>
            <person name="Moran D.A.P."/>
            <person name="Shinohara A."/>
            <person name="Yoshida Y."/>
            <person name="Fujiwara M."/>
            <person name="Mori M."/>
            <person name="Tomita M."/>
            <person name="Arakawa K."/>
        </authorList>
    </citation>
    <scope>NUCLEOTIDE SEQUENCE [LARGE SCALE GENOMIC DNA]</scope>
</reference>
<organism evidence="1 2">
    <name type="scientific">Araneus ventricosus</name>
    <name type="common">Orbweaver spider</name>
    <name type="synonym">Epeira ventricosa</name>
    <dbReference type="NCBI Taxonomy" id="182803"/>
    <lineage>
        <taxon>Eukaryota</taxon>
        <taxon>Metazoa</taxon>
        <taxon>Ecdysozoa</taxon>
        <taxon>Arthropoda</taxon>
        <taxon>Chelicerata</taxon>
        <taxon>Arachnida</taxon>
        <taxon>Araneae</taxon>
        <taxon>Araneomorphae</taxon>
        <taxon>Entelegynae</taxon>
        <taxon>Araneoidea</taxon>
        <taxon>Araneidae</taxon>
        <taxon>Araneus</taxon>
    </lineage>
</organism>
<dbReference type="Proteomes" id="UP000499080">
    <property type="component" value="Unassembled WGS sequence"/>
</dbReference>
<protein>
    <submittedName>
        <fullName evidence="1">Uncharacterized protein</fullName>
    </submittedName>
</protein>
<evidence type="ECO:0000313" key="1">
    <source>
        <dbReference type="EMBL" id="GBL71702.1"/>
    </source>
</evidence>
<accession>A0A4Y1ZXD2</accession>
<name>A0A4Y1ZXD2_ARAVE</name>
<gene>
    <name evidence="1" type="ORF">AVEN_169582_1</name>
</gene>
<proteinExistence type="predicted"/>
<comment type="caution">
    <text evidence="1">The sequence shown here is derived from an EMBL/GenBank/DDBJ whole genome shotgun (WGS) entry which is preliminary data.</text>
</comment>
<keyword evidence="2" id="KW-1185">Reference proteome</keyword>
<dbReference type="EMBL" id="BGPR01229913">
    <property type="protein sequence ID" value="GBL71702.1"/>
    <property type="molecule type" value="Genomic_DNA"/>
</dbReference>
<evidence type="ECO:0000313" key="2">
    <source>
        <dbReference type="Proteomes" id="UP000499080"/>
    </source>
</evidence>
<feature type="non-terminal residue" evidence="1">
    <location>
        <position position="1"/>
    </location>
</feature>